<dbReference type="PANTHER" id="PTHR23346">
    <property type="entry name" value="TRANSLATIONAL ACTIVATOR GCN1-RELATED"/>
    <property type="match status" value="1"/>
</dbReference>
<dbReference type="GO" id="GO:0005829">
    <property type="term" value="C:cytosol"/>
    <property type="evidence" value="ECO:0007669"/>
    <property type="project" value="TreeGrafter"/>
</dbReference>
<dbReference type="InterPro" id="IPR011989">
    <property type="entry name" value="ARM-like"/>
</dbReference>
<dbReference type="GO" id="GO:0034198">
    <property type="term" value="P:cellular response to amino acid starvation"/>
    <property type="evidence" value="ECO:0007669"/>
    <property type="project" value="TreeGrafter"/>
</dbReference>
<feature type="repeat" description="HEAT" evidence="2">
    <location>
        <begin position="59"/>
        <end position="97"/>
    </location>
</feature>
<reference evidence="4" key="1">
    <citation type="submission" date="2022-06" db="EMBL/GenBank/DDBJ databases">
        <title>Uncovering the hologenomic basis of an extraordinary plant invasion.</title>
        <authorList>
            <person name="Bieker V.C."/>
            <person name="Martin M.D."/>
            <person name="Gilbert T."/>
            <person name="Hodgins K."/>
            <person name="Battlay P."/>
            <person name="Petersen B."/>
            <person name="Wilson J."/>
        </authorList>
    </citation>
    <scope>NUCLEOTIDE SEQUENCE</scope>
    <source>
        <strain evidence="4">AA19_3_7</strain>
        <tissue evidence="4">Leaf</tissue>
    </source>
</reference>
<dbReference type="GO" id="GO:0006417">
    <property type="term" value="P:regulation of translation"/>
    <property type="evidence" value="ECO:0007669"/>
    <property type="project" value="TreeGrafter"/>
</dbReference>
<evidence type="ECO:0000259" key="3">
    <source>
        <dbReference type="Pfam" id="PF23271"/>
    </source>
</evidence>
<accession>A0AAD5GB67</accession>
<evidence type="ECO:0000313" key="5">
    <source>
        <dbReference type="Proteomes" id="UP001206925"/>
    </source>
</evidence>
<gene>
    <name evidence="4" type="ORF">M8C21_026553</name>
</gene>
<evidence type="ECO:0000256" key="2">
    <source>
        <dbReference type="PROSITE-ProRule" id="PRU00103"/>
    </source>
</evidence>
<protein>
    <recommendedName>
        <fullName evidence="3">Stalled ribosome sensor GCN1-like HEAT repeats region domain-containing protein</fullName>
    </recommendedName>
</protein>
<dbReference type="PROSITE" id="PS50077">
    <property type="entry name" value="HEAT_REPEAT"/>
    <property type="match status" value="1"/>
</dbReference>
<keyword evidence="5" id="KW-1185">Reference proteome</keyword>
<feature type="non-terminal residue" evidence="4">
    <location>
        <position position="1"/>
    </location>
</feature>
<dbReference type="Pfam" id="PF13513">
    <property type="entry name" value="HEAT_EZ"/>
    <property type="match status" value="1"/>
</dbReference>
<dbReference type="Gene3D" id="1.25.10.10">
    <property type="entry name" value="Leucine-rich Repeat Variant"/>
    <property type="match status" value="2"/>
</dbReference>
<dbReference type="InterPro" id="IPR000357">
    <property type="entry name" value="HEAT"/>
</dbReference>
<dbReference type="GO" id="GO:0019887">
    <property type="term" value="F:protein kinase regulator activity"/>
    <property type="evidence" value="ECO:0007669"/>
    <property type="project" value="TreeGrafter"/>
</dbReference>
<sequence length="458" mass="49287">AAWEALSRVVGSVPKENLPSYIKLVRDAVSTCRDKERRKKKGGPIVIPGFCLPKALQPLLPIFLQGLISGSAELREQAAQGLGELIEVTSEKALKEFVIPITGPLIRIIGDRFPWQVKSAILSTLTIIIGKGGIALKPFLPQLQTTFVKCLQDSTRTVRSSAASALGKLSALSTRVDPLVGDLLSNLQASEGGVREAILAALKGVIKHAGKSVSAPVKTRVFDYLKELIYNDDDQIRGSSARILGILSEHLEDDQIFELLEELTDNASSASWFARHGALLTISSMLRHIPTMISASSSVTVVADCLKNNLKDEKFPVRETSTKALGRLLLHQVQADPSNANAHKGTIVSIASAMQDESSEVRRRALFALKAAAKENPTAIMVHVTVYGPVLAECLKDGSTPVRLAAERCALHALQLTKGTENVQAAQKYITGLDARRISKLSEFSDASDDSEDDSASG</sequence>
<proteinExistence type="predicted"/>
<dbReference type="AlphaFoldDB" id="A0AAD5GB67"/>
<name>A0AAD5GB67_AMBAR</name>
<dbReference type="InterPro" id="IPR016024">
    <property type="entry name" value="ARM-type_fold"/>
</dbReference>
<dbReference type="PANTHER" id="PTHR23346:SF7">
    <property type="entry name" value="STALLED RIBOSOME SENSOR GCN1"/>
    <property type="match status" value="1"/>
</dbReference>
<dbReference type="EMBL" id="JAMZMK010009848">
    <property type="protein sequence ID" value="KAI7734036.1"/>
    <property type="molecule type" value="Genomic_DNA"/>
</dbReference>
<feature type="domain" description="Stalled ribosome sensor GCN1-like HEAT repeats region" evidence="3">
    <location>
        <begin position="1"/>
        <end position="54"/>
    </location>
</feature>
<comment type="caution">
    <text evidence="4">The sequence shown here is derived from an EMBL/GenBank/DDBJ whole genome shotgun (WGS) entry which is preliminary data.</text>
</comment>
<evidence type="ECO:0000256" key="1">
    <source>
        <dbReference type="ARBA" id="ARBA00022737"/>
    </source>
</evidence>
<dbReference type="InterPro" id="IPR057546">
    <property type="entry name" value="HEAT_GCN1"/>
</dbReference>
<dbReference type="SUPFAM" id="SSF48371">
    <property type="entry name" value="ARM repeat"/>
    <property type="match status" value="1"/>
</dbReference>
<dbReference type="InterPro" id="IPR021133">
    <property type="entry name" value="HEAT_type_2"/>
</dbReference>
<dbReference type="Pfam" id="PF25786">
    <property type="entry name" value="HEAT_GCN1_C"/>
    <property type="match status" value="1"/>
</dbReference>
<dbReference type="Proteomes" id="UP001206925">
    <property type="component" value="Unassembled WGS sequence"/>
</dbReference>
<dbReference type="Pfam" id="PF23271">
    <property type="entry name" value="HEAT_GCN1"/>
    <property type="match status" value="1"/>
</dbReference>
<organism evidence="4 5">
    <name type="scientific">Ambrosia artemisiifolia</name>
    <name type="common">Common ragweed</name>
    <dbReference type="NCBI Taxonomy" id="4212"/>
    <lineage>
        <taxon>Eukaryota</taxon>
        <taxon>Viridiplantae</taxon>
        <taxon>Streptophyta</taxon>
        <taxon>Embryophyta</taxon>
        <taxon>Tracheophyta</taxon>
        <taxon>Spermatophyta</taxon>
        <taxon>Magnoliopsida</taxon>
        <taxon>eudicotyledons</taxon>
        <taxon>Gunneridae</taxon>
        <taxon>Pentapetalae</taxon>
        <taxon>asterids</taxon>
        <taxon>campanulids</taxon>
        <taxon>Asterales</taxon>
        <taxon>Asteraceae</taxon>
        <taxon>Asteroideae</taxon>
        <taxon>Heliantheae alliance</taxon>
        <taxon>Heliantheae</taxon>
        <taxon>Ambrosia</taxon>
    </lineage>
</organism>
<keyword evidence="1" id="KW-0677">Repeat</keyword>
<evidence type="ECO:0000313" key="4">
    <source>
        <dbReference type="EMBL" id="KAI7734036.1"/>
    </source>
</evidence>
<dbReference type="Pfam" id="PF02985">
    <property type="entry name" value="HEAT"/>
    <property type="match status" value="1"/>
</dbReference>